<dbReference type="RefSeq" id="XP_003026506.1">
    <property type="nucleotide sequence ID" value="XM_003026460.1"/>
</dbReference>
<evidence type="ECO:0000256" key="1">
    <source>
        <dbReference type="SAM" id="Coils"/>
    </source>
</evidence>
<dbReference type="KEGG" id="scm:SCHCO_01109555"/>
<reference evidence="2 3" key="1">
    <citation type="journal article" date="2010" name="Nat. Biotechnol.">
        <title>Genome sequence of the model mushroom Schizophyllum commune.</title>
        <authorList>
            <person name="Ohm R.A."/>
            <person name="de Jong J.F."/>
            <person name="Lugones L.G."/>
            <person name="Aerts A."/>
            <person name="Kothe E."/>
            <person name="Stajich J.E."/>
            <person name="de Vries R.P."/>
            <person name="Record E."/>
            <person name="Levasseur A."/>
            <person name="Baker S.E."/>
            <person name="Bartholomew K.A."/>
            <person name="Coutinho P.M."/>
            <person name="Erdmann S."/>
            <person name="Fowler T.J."/>
            <person name="Gathman A.C."/>
            <person name="Lombard V."/>
            <person name="Henrissat B."/>
            <person name="Knabe N."/>
            <person name="Kuees U."/>
            <person name="Lilly W.W."/>
            <person name="Lindquist E."/>
            <person name="Lucas S."/>
            <person name="Magnuson J.K."/>
            <person name="Piumi F."/>
            <person name="Raudaskoski M."/>
            <person name="Salamov A."/>
            <person name="Schmutz J."/>
            <person name="Schwarze F.W.M.R."/>
            <person name="vanKuyk P.A."/>
            <person name="Horton J.S."/>
            <person name="Grigoriev I.V."/>
            <person name="Woesten H.A.B."/>
        </authorList>
    </citation>
    <scope>NUCLEOTIDE SEQUENCE [LARGE SCALE GENOMIC DNA]</scope>
    <source>
        <strain evidence="3">H4-8 / FGSC 9210</strain>
    </source>
</reference>
<accession>D8QKH7</accession>
<dbReference type="EMBL" id="GL377316">
    <property type="protein sequence ID" value="EFI91603.1"/>
    <property type="molecule type" value="Genomic_DNA"/>
</dbReference>
<keyword evidence="1" id="KW-0175">Coiled coil</keyword>
<dbReference type="VEuPathDB" id="FungiDB:SCHCODRAFT_01109555"/>
<dbReference type="eggNOG" id="ENOG502SUQ5">
    <property type="taxonomic scope" value="Eukaryota"/>
</dbReference>
<protein>
    <submittedName>
        <fullName evidence="2">Uncharacterized protein</fullName>
    </submittedName>
</protein>
<feature type="non-terminal residue" evidence="2">
    <location>
        <position position="315"/>
    </location>
</feature>
<dbReference type="OrthoDB" id="3244737at2759"/>
<dbReference type="GeneID" id="9593415"/>
<dbReference type="AlphaFoldDB" id="D8QKH7"/>
<dbReference type="InParanoid" id="D8QKH7"/>
<proteinExistence type="predicted"/>
<gene>
    <name evidence="2" type="ORF">SCHCODRAFT_114348</name>
</gene>
<name>D8QKH7_SCHCM</name>
<dbReference type="Proteomes" id="UP000007431">
    <property type="component" value="Unassembled WGS sequence"/>
</dbReference>
<feature type="coiled-coil region" evidence="1">
    <location>
        <begin position="143"/>
        <end position="170"/>
    </location>
</feature>
<keyword evidence="3" id="KW-1185">Reference proteome</keyword>
<evidence type="ECO:0000313" key="3">
    <source>
        <dbReference type="Proteomes" id="UP000007431"/>
    </source>
</evidence>
<dbReference type="OMA" id="SHHRIET"/>
<evidence type="ECO:0000313" key="2">
    <source>
        <dbReference type="EMBL" id="EFI91603.1"/>
    </source>
</evidence>
<sequence length="315" mass="35192">MENTASEAVDASSGTLRTRILLEVLLGICRDAAGAVDDPDGLNDVKRAVYRSLMLKNCEREPLDAEPTGDDEPSYVERLLGPAITPENLEPLYDEIIDSLNATLDSISRFATGHDPDATETDDAKLERLGDVYDVIKAQHDALESDTDQIRQAHQHIRQLEKDIEEVKNFVPSKLLSLLKRSQIHPRLHASLVEAIQTLPPVLHTKREASHDLLATTIETLLIKLSVLRARAQQAVYGPPERRQALEAAYAKLKDDEAKLAEEEAVMDRQIRDYEAALKIGGASGFKQIVDDYARVQRDTEECRRDLRRLGWAGD</sequence>
<organism evidence="3">
    <name type="scientific">Schizophyllum commune (strain H4-8 / FGSC 9210)</name>
    <name type="common">Split gill fungus</name>
    <dbReference type="NCBI Taxonomy" id="578458"/>
    <lineage>
        <taxon>Eukaryota</taxon>
        <taxon>Fungi</taxon>
        <taxon>Dikarya</taxon>
        <taxon>Basidiomycota</taxon>
        <taxon>Agaricomycotina</taxon>
        <taxon>Agaricomycetes</taxon>
        <taxon>Agaricomycetidae</taxon>
        <taxon>Agaricales</taxon>
        <taxon>Schizophyllaceae</taxon>
        <taxon>Schizophyllum</taxon>
    </lineage>
</organism>
<feature type="coiled-coil region" evidence="1">
    <location>
        <begin position="243"/>
        <end position="273"/>
    </location>
</feature>
<dbReference type="HOGENOM" id="CLU_883266_0_0_1"/>